<dbReference type="InterPro" id="IPR018712">
    <property type="entry name" value="Tle1-like_cat"/>
</dbReference>
<sequence length="531" mass="58581">MNIIVCCDGTWNTPNDLENGVPSPTNVVKLYNALAPKDPDGAPQKSYYHPGVGSEGNWRDRILGGSTGKGLNRNIKNAYCWLAGTYQPGDKIWLFGFSRGAYTARSLGGMISRCGLLDLSTYDDDARRIWDAVDEVFDIYRMKPEHPPVSSDRLHFHNANLGEPGAKKTPIRFIGVWDTVGSLGIPDDLGILNLLDFRGRHEFHDAGLSTIVATARHALAIDEMRQNFIPTLWTLEPGQQADLKQVWFAGAHGDVGGGYAHAGLSDIALKWMIDEAREEGLEFRPDLDTQINPHHHGVLHNSVSGFFRRLKTRPRSFPLLSADNKGTLVHESVLARRDDPPLLQGEYRTLNWDGRAPGSCRVRVYAKPHWNWTGIYLRAGTTYKLSAEGEWLDKSVRAGPDGVGLGIYPLGRLAHLLGTLIGLVERGFGALIGNHRMDAPGSRRHEDLPWFSLVGLVANDQKPARHAGSRIPPFPHETFLIGSERHFTPTEDGYLYCFANDAWQCYNNNHGSVRLTVSAGAPADGASSGTK</sequence>
<evidence type="ECO:0000313" key="3">
    <source>
        <dbReference type="Proteomes" id="UP000535501"/>
    </source>
</evidence>
<name>A0A7W9YU44_9HYPH</name>
<dbReference type="Gene3D" id="2.60.120.430">
    <property type="entry name" value="Galactose-binding lectin"/>
    <property type="match status" value="1"/>
</dbReference>
<dbReference type="RefSeq" id="WP_077546778.1">
    <property type="nucleotide sequence ID" value="NZ_JACHEJ010000001.1"/>
</dbReference>
<organism evidence="2 3">
    <name type="scientific">Pseudorhizobium flavum</name>
    <dbReference type="NCBI Taxonomy" id="1335061"/>
    <lineage>
        <taxon>Bacteria</taxon>
        <taxon>Pseudomonadati</taxon>
        <taxon>Pseudomonadota</taxon>
        <taxon>Alphaproteobacteria</taxon>
        <taxon>Hyphomicrobiales</taxon>
        <taxon>Rhizobiaceae</taxon>
        <taxon>Rhizobium/Agrobacterium group</taxon>
        <taxon>Pseudorhizobium</taxon>
    </lineage>
</organism>
<dbReference type="PANTHER" id="PTHR33840">
    <property type="match status" value="1"/>
</dbReference>
<evidence type="ECO:0000259" key="1">
    <source>
        <dbReference type="Pfam" id="PF09994"/>
    </source>
</evidence>
<dbReference type="Proteomes" id="UP000535501">
    <property type="component" value="Unassembled WGS sequence"/>
</dbReference>
<protein>
    <submittedName>
        <fullName evidence="2">Uncharacterized protein (DUF2235 family)</fullName>
    </submittedName>
</protein>
<keyword evidence="3" id="KW-1185">Reference proteome</keyword>
<dbReference type="PANTHER" id="PTHR33840:SF1">
    <property type="entry name" value="TLE1 PHOSPHOLIPASE DOMAIN-CONTAINING PROTEIN"/>
    <property type="match status" value="1"/>
</dbReference>
<reference evidence="2 3" key="1">
    <citation type="submission" date="2020-08" db="EMBL/GenBank/DDBJ databases">
        <title>Genomic Encyclopedia of Type Strains, Phase IV (KMG-IV): sequencing the most valuable type-strain genomes for metagenomic binning, comparative biology and taxonomic classification.</title>
        <authorList>
            <person name="Goeker M."/>
        </authorList>
    </citation>
    <scope>NUCLEOTIDE SEQUENCE [LARGE SCALE GENOMIC DNA]</scope>
    <source>
        <strain evidence="2 3">DSM 102134</strain>
    </source>
</reference>
<proteinExistence type="predicted"/>
<dbReference type="InterPro" id="IPR029058">
    <property type="entry name" value="AB_hydrolase_fold"/>
</dbReference>
<dbReference type="EMBL" id="JACHEJ010000001">
    <property type="protein sequence ID" value="MBB6178433.1"/>
    <property type="molecule type" value="Genomic_DNA"/>
</dbReference>
<comment type="caution">
    <text evidence="2">The sequence shown here is derived from an EMBL/GenBank/DDBJ whole genome shotgun (WGS) entry which is preliminary data.</text>
</comment>
<dbReference type="Pfam" id="PF09994">
    <property type="entry name" value="T6SS_Tle1-like_cat"/>
    <property type="match status" value="1"/>
</dbReference>
<dbReference type="AlphaFoldDB" id="A0A7W9YU44"/>
<accession>A0A7W9YU44</accession>
<feature type="domain" description="T6SS Phospholipase effector Tle1-like catalytic" evidence="1">
    <location>
        <begin position="2"/>
        <end position="275"/>
    </location>
</feature>
<evidence type="ECO:0000313" key="2">
    <source>
        <dbReference type="EMBL" id="MBB6178433.1"/>
    </source>
</evidence>
<gene>
    <name evidence="2" type="ORF">HNQ75_000376</name>
</gene>
<dbReference type="SUPFAM" id="SSF53474">
    <property type="entry name" value="alpha/beta-Hydrolases"/>
    <property type="match status" value="1"/>
</dbReference>